<dbReference type="Gene3D" id="3.40.47.10">
    <property type="match status" value="1"/>
</dbReference>
<accession>A0ABS1Q9F3</accession>
<dbReference type="PROSITE" id="PS52004">
    <property type="entry name" value="KS3_2"/>
    <property type="match status" value="1"/>
</dbReference>
<dbReference type="PANTHER" id="PTHR43775:SF51">
    <property type="entry name" value="INACTIVE PHENOLPHTHIOCEROL SYNTHESIS POLYKETIDE SYNTHASE TYPE I PKS1-RELATED"/>
    <property type="match status" value="1"/>
</dbReference>
<dbReference type="InterPro" id="IPR016039">
    <property type="entry name" value="Thiolase-like"/>
</dbReference>
<gene>
    <name evidence="4" type="ORF">JK364_54795</name>
</gene>
<keyword evidence="5" id="KW-1185">Reference proteome</keyword>
<dbReference type="InterPro" id="IPR020841">
    <property type="entry name" value="PKS_Beta-ketoAc_synthase_dom"/>
</dbReference>
<name>A0ABS1Q9F3_9ACTN</name>
<keyword evidence="2" id="KW-0511">Multifunctional enzyme</keyword>
<evidence type="ECO:0000313" key="5">
    <source>
        <dbReference type="Proteomes" id="UP000621510"/>
    </source>
</evidence>
<dbReference type="PANTHER" id="PTHR43775">
    <property type="entry name" value="FATTY ACID SYNTHASE"/>
    <property type="match status" value="1"/>
</dbReference>
<feature type="non-terminal residue" evidence="4">
    <location>
        <position position="1"/>
    </location>
</feature>
<evidence type="ECO:0000256" key="2">
    <source>
        <dbReference type="ARBA" id="ARBA00023268"/>
    </source>
</evidence>
<dbReference type="EMBL" id="JAERRG010000243">
    <property type="protein sequence ID" value="MBL1121229.1"/>
    <property type="molecule type" value="Genomic_DNA"/>
</dbReference>
<evidence type="ECO:0000256" key="1">
    <source>
        <dbReference type="ARBA" id="ARBA00022679"/>
    </source>
</evidence>
<proteinExistence type="predicted"/>
<sequence>LYDPDPAHAGTSYVRRGGFLHDAADFDAEFFGMSPREALAVDPQQRLLLEASWEAMERAGIDPVGLRGSATGVFMGVMYNDYASRLRVLPADLEGYLGSGSAGSVAS</sequence>
<feature type="domain" description="Ketosynthase family 3 (KS3)" evidence="3">
    <location>
        <begin position="1"/>
        <end position="107"/>
    </location>
</feature>
<organism evidence="4 5">
    <name type="scientific">Streptomyces endocoffeicus</name>
    <dbReference type="NCBI Taxonomy" id="2898945"/>
    <lineage>
        <taxon>Bacteria</taxon>
        <taxon>Bacillati</taxon>
        <taxon>Actinomycetota</taxon>
        <taxon>Actinomycetes</taxon>
        <taxon>Kitasatosporales</taxon>
        <taxon>Streptomycetaceae</taxon>
        <taxon>Streptomyces</taxon>
    </lineage>
</organism>
<dbReference type="Proteomes" id="UP000621510">
    <property type="component" value="Unassembled WGS sequence"/>
</dbReference>
<feature type="non-terminal residue" evidence="4">
    <location>
        <position position="107"/>
    </location>
</feature>
<dbReference type="SUPFAM" id="SSF53901">
    <property type="entry name" value="Thiolase-like"/>
    <property type="match status" value="1"/>
</dbReference>
<dbReference type="InterPro" id="IPR014030">
    <property type="entry name" value="Ketoacyl_synth_N"/>
</dbReference>
<keyword evidence="1" id="KW-0808">Transferase</keyword>
<evidence type="ECO:0000259" key="3">
    <source>
        <dbReference type="PROSITE" id="PS52004"/>
    </source>
</evidence>
<protein>
    <submittedName>
        <fullName evidence="4">3-ketoacyl-ACP synthase</fullName>
    </submittedName>
</protein>
<dbReference type="InterPro" id="IPR050091">
    <property type="entry name" value="PKS_NRPS_Biosynth_Enz"/>
</dbReference>
<dbReference type="SMART" id="SM00825">
    <property type="entry name" value="PKS_KS"/>
    <property type="match status" value="1"/>
</dbReference>
<evidence type="ECO:0000313" key="4">
    <source>
        <dbReference type="EMBL" id="MBL1121229.1"/>
    </source>
</evidence>
<comment type="caution">
    <text evidence="4">The sequence shown here is derived from an EMBL/GenBank/DDBJ whole genome shotgun (WGS) entry which is preliminary data.</text>
</comment>
<dbReference type="Pfam" id="PF00109">
    <property type="entry name" value="ketoacyl-synt"/>
    <property type="match status" value="1"/>
</dbReference>
<reference evidence="4 5" key="1">
    <citation type="submission" date="2021-01" db="EMBL/GenBank/DDBJ databases">
        <title>WGS of actinomycetes isolated from Thailand.</title>
        <authorList>
            <person name="Thawai C."/>
        </authorList>
    </citation>
    <scope>NUCLEOTIDE SEQUENCE [LARGE SCALE GENOMIC DNA]</scope>
    <source>
        <strain evidence="4 5">CA3R110</strain>
    </source>
</reference>
<dbReference type="RefSeq" id="WP_269146478.1">
    <property type="nucleotide sequence ID" value="NZ_JAERRG010000243.1"/>
</dbReference>